<dbReference type="Pfam" id="PF13807">
    <property type="entry name" value="GNVR"/>
    <property type="match status" value="1"/>
</dbReference>
<dbReference type="SUPFAM" id="SSF57997">
    <property type="entry name" value="Tropomyosin"/>
    <property type="match status" value="1"/>
</dbReference>
<proteinExistence type="predicted"/>
<keyword evidence="2" id="KW-1133">Transmembrane helix</keyword>
<dbReference type="PANTHER" id="PTHR32309">
    <property type="entry name" value="TYROSINE-PROTEIN KINASE"/>
    <property type="match status" value="1"/>
</dbReference>
<dbReference type="Proteomes" id="UP000885832">
    <property type="component" value="Unassembled WGS sequence"/>
</dbReference>
<gene>
    <name evidence="4" type="ORF">ENJ65_00645</name>
</gene>
<evidence type="ECO:0000313" key="4">
    <source>
        <dbReference type="EMBL" id="HHJ80121.1"/>
    </source>
</evidence>
<comment type="caution">
    <text evidence="4">The sequence shown here is derived from an EMBL/GenBank/DDBJ whole genome shotgun (WGS) entry which is preliminary data.</text>
</comment>
<evidence type="ECO:0000256" key="2">
    <source>
        <dbReference type="SAM" id="Phobius"/>
    </source>
</evidence>
<keyword evidence="1" id="KW-0175">Coiled coil</keyword>
<keyword evidence="2" id="KW-0812">Transmembrane</keyword>
<protein>
    <submittedName>
        <fullName evidence="4">Chain length-determining protein</fullName>
    </submittedName>
</protein>
<sequence>EVALITRTLLSRPNLEKVARMTDLDLRAKTPAEMESLLDSLGGRISFIKTRQANLYNIRFNDSDPVLAKKVVQALLTIFVESSLGSSRKDTDSAQRFLDEQITVYEARLIESENRLKEFKRKNVGIMPGSGGGYYGRLQTTMSQLKEAQLQQQEAINRRDELISQLEDAEDDLEDDLLSDAMQGTTSSPLDARIQNLQVKLDNLLLKYTKKHPDVISIQTTISGLQAEKQAELESMSERGGGESSFTENPVVQQLKIALGEAEAVVASINVRVEEYKKRVQHLEAMVNTIPQVEAELKNLNRDYGIVKSSYETLLSRRESARMGQEADESGETVQFRVIDPPRVPLEPSGPNRTLFLSIVLLAGLGAGLGVAFLLSQLRATFDNRNTLRDVTEFPVLGTISMEWTRAERVRMRLETMVFTAFSLALIMVFGLVILFQDRFIGLLARFG</sequence>
<organism evidence="4">
    <name type="scientific">Candidatus Tenderia electrophaga</name>
    <dbReference type="NCBI Taxonomy" id="1748243"/>
    <lineage>
        <taxon>Bacteria</taxon>
        <taxon>Pseudomonadati</taxon>
        <taxon>Pseudomonadota</taxon>
        <taxon>Gammaproteobacteria</taxon>
        <taxon>Candidatus Tenderiales</taxon>
        <taxon>Candidatus Tenderiaceae</taxon>
        <taxon>Candidatus Tenderia</taxon>
    </lineage>
</organism>
<dbReference type="InterPro" id="IPR050445">
    <property type="entry name" value="Bact_polysacc_biosynth/exp"/>
</dbReference>
<name>A0A832N5U2_9GAMM</name>
<evidence type="ECO:0000259" key="3">
    <source>
        <dbReference type="Pfam" id="PF13807"/>
    </source>
</evidence>
<dbReference type="InterPro" id="IPR032807">
    <property type="entry name" value="GNVR"/>
</dbReference>
<reference evidence="4" key="1">
    <citation type="journal article" date="2020" name="mSystems">
        <title>Genome- and Community-Level Interaction Insights into Carbon Utilization and Element Cycling Functions of Hydrothermarchaeota in Hydrothermal Sediment.</title>
        <authorList>
            <person name="Zhou Z."/>
            <person name="Liu Y."/>
            <person name="Xu W."/>
            <person name="Pan J."/>
            <person name="Luo Z.H."/>
            <person name="Li M."/>
        </authorList>
    </citation>
    <scope>NUCLEOTIDE SEQUENCE [LARGE SCALE GENOMIC DNA]</scope>
    <source>
        <strain evidence="4">HyVt-505</strain>
    </source>
</reference>
<dbReference type="PANTHER" id="PTHR32309:SF13">
    <property type="entry name" value="FERRIC ENTEROBACTIN TRANSPORT PROTEIN FEPE"/>
    <property type="match status" value="1"/>
</dbReference>
<keyword evidence="2" id="KW-0472">Membrane</keyword>
<feature type="coiled-coil region" evidence="1">
    <location>
        <begin position="259"/>
        <end position="303"/>
    </location>
</feature>
<feature type="non-terminal residue" evidence="4">
    <location>
        <position position="1"/>
    </location>
</feature>
<dbReference type="NCBIfam" id="TIGR03007">
    <property type="entry name" value="pepcterm_ChnLen"/>
    <property type="match status" value="1"/>
</dbReference>
<dbReference type="InterPro" id="IPR014345">
    <property type="entry name" value="XrtA_polysacc_chain"/>
</dbReference>
<dbReference type="GO" id="GO:0005886">
    <property type="term" value="C:plasma membrane"/>
    <property type="evidence" value="ECO:0007669"/>
    <property type="project" value="TreeGrafter"/>
</dbReference>
<dbReference type="GO" id="GO:0004713">
    <property type="term" value="F:protein tyrosine kinase activity"/>
    <property type="evidence" value="ECO:0007669"/>
    <property type="project" value="TreeGrafter"/>
</dbReference>
<dbReference type="AlphaFoldDB" id="A0A832N5U2"/>
<feature type="transmembrane region" description="Helical" evidence="2">
    <location>
        <begin position="355"/>
        <end position="375"/>
    </location>
</feature>
<feature type="transmembrane region" description="Helical" evidence="2">
    <location>
        <begin position="416"/>
        <end position="436"/>
    </location>
</feature>
<accession>A0A832N5U2</accession>
<evidence type="ECO:0000256" key="1">
    <source>
        <dbReference type="SAM" id="Coils"/>
    </source>
</evidence>
<dbReference type="EMBL" id="DRNF01000043">
    <property type="protein sequence ID" value="HHJ80121.1"/>
    <property type="molecule type" value="Genomic_DNA"/>
</dbReference>
<feature type="domain" description="Tyrosine-protein kinase G-rich" evidence="3">
    <location>
        <begin position="297"/>
        <end position="374"/>
    </location>
</feature>
<feature type="coiled-coil region" evidence="1">
    <location>
        <begin position="102"/>
        <end position="179"/>
    </location>
</feature>